<evidence type="ECO:0000313" key="2">
    <source>
        <dbReference type="Proteomes" id="UP000281549"/>
    </source>
</evidence>
<organism evidence="1 2">
    <name type="scientific">Rozella allomycis (strain CSF55)</name>
    <dbReference type="NCBI Taxonomy" id="988480"/>
    <lineage>
        <taxon>Eukaryota</taxon>
        <taxon>Fungi</taxon>
        <taxon>Fungi incertae sedis</taxon>
        <taxon>Cryptomycota</taxon>
        <taxon>Cryptomycota incertae sedis</taxon>
        <taxon>Rozella</taxon>
    </lineage>
</organism>
<protein>
    <submittedName>
        <fullName evidence="1">Uncharacterized protein</fullName>
    </submittedName>
</protein>
<dbReference type="Proteomes" id="UP000281549">
    <property type="component" value="Unassembled WGS sequence"/>
</dbReference>
<dbReference type="EMBL" id="ML008479">
    <property type="protein sequence ID" value="RKP15610.1"/>
    <property type="molecule type" value="Genomic_DNA"/>
</dbReference>
<dbReference type="AlphaFoldDB" id="A0A4P9YBV2"/>
<name>A0A4P9YBV2_ROZAC</name>
<evidence type="ECO:0000313" key="1">
    <source>
        <dbReference type="EMBL" id="RKP15610.1"/>
    </source>
</evidence>
<proteinExistence type="predicted"/>
<reference evidence="2" key="1">
    <citation type="journal article" date="2018" name="Nat. Microbiol.">
        <title>Leveraging single-cell genomics to expand the fungal tree of life.</title>
        <authorList>
            <person name="Ahrendt S.R."/>
            <person name="Quandt C.A."/>
            <person name="Ciobanu D."/>
            <person name="Clum A."/>
            <person name="Salamov A."/>
            <person name="Andreopoulos B."/>
            <person name="Cheng J.F."/>
            <person name="Woyke T."/>
            <person name="Pelin A."/>
            <person name="Henrissat B."/>
            <person name="Reynolds N.K."/>
            <person name="Benny G.L."/>
            <person name="Smith M.E."/>
            <person name="James T.Y."/>
            <person name="Grigoriev I.V."/>
        </authorList>
    </citation>
    <scope>NUCLEOTIDE SEQUENCE [LARGE SCALE GENOMIC DNA]</scope>
    <source>
        <strain evidence="2">CSF55</strain>
    </source>
</reference>
<accession>A0A4P9YBV2</accession>
<sequence length="89" mass="10095">MASKSESGTTNFSKRRKIDAQKGPEKIADLLASVLGLLEARQVSERKRVEIDKIQQDIIKYAEKLEKIEKYGQSATFLAQVYKDLIHEA</sequence>
<feature type="non-terminal residue" evidence="1">
    <location>
        <position position="89"/>
    </location>
</feature>
<gene>
    <name evidence="1" type="ORF">ROZALSC1DRAFT_32044</name>
</gene>